<protein>
    <submittedName>
        <fullName evidence="3">SH3 domain-containing protein</fullName>
    </submittedName>
</protein>
<evidence type="ECO:0000259" key="2">
    <source>
        <dbReference type="Pfam" id="PF08239"/>
    </source>
</evidence>
<dbReference type="EMBL" id="JBFWIC010000029">
    <property type="protein sequence ID" value="MEZ0476226.1"/>
    <property type="molecule type" value="Genomic_DNA"/>
</dbReference>
<sequence length="183" mass="19630">MARGASKSRGSSWGAVVILVFLAWMLGHCSGGADDPPRSSYESPSHQPAVEKSSVSALPEPIREDELDARELRYIDASSLNLRGSPNGTVIGRLPRGQKVSVEERKGTWLRVSLGGAPTGWIAERYTCAPLGCWQRSVPTSVRPARSVPQSFGSSCPCSGSTNCYGPRGGRYCITSGGNKRYR</sequence>
<accession>A0ABV4HWP8</accession>
<proteinExistence type="predicted"/>
<organism evidence="3 4">
    <name type="scientific">Luteimonas salinilitoris</name>
    <dbReference type="NCBI Taxonomy" id="3237697"/>
    <lineage>
        <taxon>Bacteria</taxon>
        <taxon>Pseudomonadati</taxon>
        <taxon>Pseudomonadota</taxon>
        <taxon>Gammaproteobacteria</taxon>
        <taxon>Lysobacterales</taxon>
        <taxon>Lysobacteraceae</taxon>
        <taxon>Luteimonas</taxon>
    </lineage>
</organism>
<keyword evidence="4" id="KW-1185">Reference proteome</keyword>
<reference evidence="3 4" key="1">
    <citation type="submission" date="2024-07" db="EMBL/GenBank/DDBJ databases">
        <title>Luteimonas salilacus sp. nov., isolated from the shore soil of Salt Lake in Tibet of China.</title>
        <authorList>
            <person name="Zhang X."/>
            <person name="Li A."/>
        </authorList>
    </citation>
    <scope>NUCLEOTIDE SEQUENCE [LARGE SCALE GENOMIC DNA]</scope>
    <source>
        <strain evidence="3 4">B3-2-R+30</strain>
    </source>
</reference>
<evidence type="ECO:0000313" key="3">
    <source>
        <dbReference type="EMBL" id="MEZ0476226.1"/>
    </source>
</evidence>
<feature type="domain" description="SH3b" evidence="2">
    <location>
        <begin position="78"/>
        <end position="126"/>
    </location>
</feature>
<comment type="caution">
    <text evidence="3">The sequence shown here is derived from an EMBL/GenBank/DDBJ whole genome shotgun (WGS) entry which is preliminary data.</text>
</comment>
<dbReference type="Gene3D" id="2.30.30.40">
    <property type="entry name" value="SH3 Domains"/>
    <property type="match status" value="1"/>
</dbReference>
<feature type="region of interest" description="Disordered" evidence="1">
    <location>
        <begin position="33"/>
        <end position="61"/>
    </location>
</feature>
<dbReference type="Proteomes" id="UP001566331">
    <property type="component" value="Unassembled WGS sequence"/>
</dbReference>
<dbReference type="InterPro" id="IPR003646">
    <property type="entry name" value="SH3-like_bac-type"/>
</dbReference>
<evidence type="ECO:0000256" key="1">
    <source>
        <dbReference type="SAM" id="MobiDB-lite"/>
    </source>
</evidence>
<evidence type="ECO:0000313" key="4">
    <source>
        <dbReference type="Proteomes" id="UP001566331"/>
    </source>
</evidence>
<dbReference type="RefSeq" id="WP_370565599.1">
    <property type="nucleotide sequence ID" value="NZ_JBFWIB010000019.1"/>
</dbReference>
<dbReference type="Pfam" id="PF08239">
    <property type="entry name" value="SH3_3"/>
    <property type="match status" value="1"/>
</dbReference>
<gene>
    <name evidence="3" type="ORF">AB6713_16625</name>
</gene>
<name>A0ABV4HWP8_9GAMM</name>